<dbReference type="EMBL" id="ASPP01012052">
    <property type="protein sequence ID" value="ETO20971.1"/>
    <property type="molecule type" value="Genomic_DNA"/>
</dbReference>
<accession>X6N4N7</accession>
<keyword evidence="3" id="KW-1185">Reference proteome</keyword>
<evidence type="ECO:0008006" key="4">
    <source>
        <dbReference type="Google" id="ProtNLM"/>
    </source>
</evidence>
<sequence length="242" mass="28281">MKKKKAKSEHIPTYEPITSPLLKTSIFLDSSKRKCFLRVLMVLFVVNVMIVLTWQVVQLNIEKKGRKWILVMILQGMILMTNIMNTYQFLDDPVFRNWKRKKTDCFSKLIVMIGVLGLLPFVLIVMLCKSDYEIDSNHQWANSSPNVKAIKNSKQMEQSLECMIQGHIFLGSGLPFIAVATYQLVYEQQNQSQQHPRYSSMLAVFLFIVTFIYSFLSCHYFRYKQSNKYYLMESSVVVTLLQ</sequence>
<keyword evidence="1" id="KW-1133">Transmembrane helix</keyword>
<dbReference type="AlphaFoldDB" id="X6N4N7"/>
<gene>
    <name evidence="2" type="ORF">RFI_16233</name>
</gene>
<organism evidence="2 3">
    <name type="scientific">Reticulomyxa filosa</name>
    <dbReference type="NCBI Taxonomy" id="46433"/>
    <lineage>
        <taxon>Eukaryota</taxon>
        <taxon>Sar</taxon>
        <taxon>Rhizaria</taxon>
        <taxon>Retaria</taxon>
        <taxon>Foraminifera</taxon>
        <taxon>Monothalamids</taxon>
        <taxon>Reticulomyxidae</taxon>
        <taxon>Reticulomyxa</taxon>
    </lineage>
</organism>
<protein>
    <recommendedName>
        <fullName evidence="4">Transmembrane protein</fullName>
    </recommendedName>
</protein>
<keyword evidence="1" id="KW-0812">Transmembrane</keyword>
<feature type="transmembrane region" description="Helical" evidence="1">
    <location>
        <begin position="198"/>
        <end position="216"/>
    </location>
</feature>
<proteinExistence type="predicted"/>
<feature type="transmembrane region" description="Helical" evidence="1">
    <location>
        <begin position="68"/>
        <end position="88"/>
    </location>
</feature>
<keyword evidence="1" id="KW-0472">Membrane</keyword>
<evidence type="ECO:0000256" key="1">
    <source>
        <dbReference type="SAM" id="Phobius"/>
    </source>
</evidence>
<comment type="caution">
    <text evidence="2">The sequence shown here is derived from an EMBL/GenBank/DDBJ whole genome shotgun (WGS) entry which is preliminary data.</text>
</comment>
<feature type="transmembrane region" description="Helical" evidence="1">
    <location>
        <begin position="35"/>
        <end position="56"/>
    </location>
</feature>
<feature type="transmembrane region" description="Helical" evidence="1">
    <location>
        <begin position="164"/>
        <end position="186"/>
    </location>
</feature>
<feature type="non-terminal residue" evidence="2">
    <location>
        <position position="242"/>
    </location>
</feature>
<dbReference type="Proteomes" id="UP000023152">
    <property type="component" value="Unassembled WGS sequence"/>
</dbReference>
<evidence type="ECO:0000313" key="2">
    <source>
        <dbReference type="EMBL" id="ETO20971.1"/>
    </source>
</evidence>
<reference evidence="2 3" key="1">
    <citation type="journal article" date="2013" name="Curr. Biol.">
        <title>The Genome of the Foraminiferan Reticulomyxa filosa.</title>
        <authorList>
            <person name="Glockner G."/>
            <person name="Hulsmann N."/>
            <person name="Schleicher M."/>
            <person name="Noegel A.A."/>
            <person name="Eichinger L."/>
            <person name="Gallinger C."/>
            <person name="Pawlowski J."/>
            <person name="Sierra R."/>
            <person name="Euteneuer U."/>
            <person name="Pillet L."/>
            <person name="Moustafa A."/>
            <person name="Platzer M."/>
            <person name="Groth M."/>
            <person name="Szafranski K."/>
            <person name="Schliwa M."/>
        </authorList>
    </citation>
    <scope>NUCLEOTIDE SEQUENCE [LARGE SCALE GENOMIC DNA]</scope>
</reference>
<name>X6N4N7_RETFI</name>
<evidence type="ECO:0000313" key="3">
    <source>
        <dbReference type="Proteomes" id="UP000023152"/>
    </source>
</evidence>
<feature type="transmembrane region" description="Helical" evidence="1">
    <location>
        <begin position="109"/>
        <end position="127"/>
    </location>
</feature>